<dbReference type="AlphaFoldDB" id="A0A2T0LNN0"/>
<accession>A0A2T0LNN0</accession>
<keyword evidence="2" id="KW-1185">Reference proteome</keyword>
<dbReference type="EMBL" id="PVNG01000050">
    <property type="protein sequence ID" value="PRX44795.1"/>
    <property type="molecule type" value="Genomic_DNA"/>
</dbReference>
<dbReference type="Proteomes" id="UP000238312">
    <property type="component" value="Unassembled WGS sequence"/>
</dbReference>
<evidence type="ECO:0000313" key="2">
    <source>
        <dbReference type="Proteomes" id="UP000238312"/>
    </source>
</evidence>
<evidence type="ECO:0000313" key="1">
    <source>
        <dbReference type="EMBL" id="PRX44795.1"/>
    </source>
</evidence>
<gene>
    <name evidence="1" type="ORF">B0I32_1508</name>
</gene>
<dbReference type="RefSeq" id="WP_181308876.1">
    <property type="nucleotide sequence ID" value="NZ_PVNG01000050.1"/>
</dbReference>
<sequence>MTVGYRVEPDRNLHESDRATAEMFYQFAGQAYGSLGYEIKTAAELADRSASELLADV</sequence>
<protein>
    <submittedName>
        <fullName evidence="1">Uncharacterized protein</fullName>
    </submittedName>
</protein>
<reference evidence="1 2" key="1">
    <citation type="submission" date="2018-03" db="EMBL/GenBank/DDBJ databases">
        <title>Genomic Encyclopedia of Type Strains, Phase III (KMG-III): the genomes of soil and plant-associated and newly described type strains.</title>
        <authorList>
            <person name="Whitman W."/>
        </authorList>
    </citation>
    <scope>NUCLEOTIDE SEQUENCE [LARGE SCALE GENOMIC DNA]</scope>
    <source>
        <strain evidence="1 2">CGMCC 4.7104</strain>
    </source>
</reference>
<organism evidence="1 2">
    <name type="scientific">Nonomuraea fuscirosea</name>
    <dbReference type="NCBI Taxonomy" id="1291556"/>
    <lineage>
        <taxon>Bacteria</taxon>
        <taxon>Bacillati</taxon>
        <taxon>Actinomycetota</taxon>
        <taxon>Actinomycetes</taxon>
        <taxon>Streptosporangiales</taxon>
        <taxon>Streptosporangiaceae</taxon>
        <taxon>Nonomuraea</taxon>
    </lineage>
</organism>
<proteinExistence type="predicted"/>
<comment type="caution">
    <text evidence="1">The sequence shown here is derived from an EMBL/GenBank/DDBJ whole genome shotgun (WGS) entry which is preliminary data.</text>
</comment>
<name>A0A2T0LNN0_9ACTN</name>